<organism evidence="1 2">
    <name type="scientific">Periconia macrospinosa</name>
    <dbReference type="NCBI Taxonomy" id="97972"/>
    <lineage>
        <taxon>Eukaryota</taxon>
        <taxon>Fungi</taxon>
        <taxon>Dikarya</taxon>
        <taxon>Ascomycota</taxon>
        <taxon>Pezizomycotina</taxon>
        <taxon>Dothideomycetes</taxon>
        <taxon>Pleosporomycetidae</taxon>
        <taxon>Pleosporales</taxon>
        <taxon>Massarineae</taxon>
        <taxon>Periconiaceae</taxon>
        <taxon>Periconia</taxon>
    </lineage>
</organism>
<dbReference type="EMBL" id="KZ805554">
    <property type="protein sequence ID" value="PVH94027.1"/>
    <property type="molecule type" value="Genomic_DNA"/>
</dbReference>
<name>A0A2V1D7D0_9PLEO</name>
<evidence type="ECO:0000313" key="1">
    <source>
        <dbReference type="EMBL" id="PVH94027.1"/>
    </source>
</evidence>
<reference evidence="1 2" key="1">
    <citation type="journal article" date="2018" name="Sci. Rep.">
        <title>Comparative genomics provides insights into the lifestyle and reveals functional heterogeneity of dark septate endophytic fungi.</title>
        <authorList>
            <person name="Knapp D.G."/>
            <person name="Nemeth J.B."/>
            <person name="Barry K."/>
            <person name="Hainaut M."/>
            <person name="Henrissat B."/>
            <person name="Johnson J."/>
            <person name="Kuo A."/>
            <person name="Lim J.H.P."/>
            <person name="Lipzen A."/>
            <person name="Nolan M."/>
            <person name="Ohm R.A."/>
            <person name="Tamas L."/>
            <person name="Grigoriev I.V."/>
            <person name="Spatafora J.W."/>
            <person name="Nagy L.G."/>
            <person name="Kovacs G.M."/>
        </authorList>
    </citation>
    <scope>NUCLEOTIDE SEQUENCE [LARGE SCALE GENOMIC DNA]</scope>
    <source>
        <strain evidence="1 2">DSE2036</strain>
    </source>
</reference>
<proteinExistence type="predicted"/>
<protein>
    <submittedName>
        <fullName evidence="1">Uncharacterized protein</fullName>
    </submittedName>
</protein>
<dbReference type="AlphaFoldDB" id="A0A2V1D7D0"/>
<dbReference type="Proteomes" id="UP000244855">
    <property type="component" value="Unassembled WGS sequence"/>
</dbReference>
<dbReference type="OrthoDB" id="2151982at2759"/>
<gene>
    <name evidence="1" type="ORF">DM02DRAFT_618897</name>
</gene>
<keyword evidence="2" id="KW-1185">Reference proteome</keyword>
<accession>A0A2V1D7D0</accession>
<sequence length="194" mass="21333">MSHSDDFDPEYDNGIENWPLDNLPVLPPLSPHPAVLSGCCVALSSRLLSNLSTVLPPAPSLVLSIGSGSGLLEGLLRADPYNIHILGVEVQPSVNRYLSVAHHRTVTGTYSLEPLASESEAWMFIYPRRVGLIQAYISMYEDSAVSKILWIGPAADWDDYKVCFGNRWNVKVQNADEIGGREWELVVVASKKTV</sequence>
<evidence type="ECO:0000313" key="2">
    <source>
        <dbReference type="Proteomes" id="UP000244855"/>
    </source>
</evidence>